<dbReference type="GO" id="GO:0006635">
    <property type="term" value="P:fatty acid beta-oxidation"/>
    <property type="evidence" value="ECO:0007669"/>
    <property type="project" value="TreeGrafter"/>
</dbReference>
<keyword evidence="4" id="KW-0472">Membrane</keyword>
<sequence>MPENLAENNSAHSSISSSSSGGGGTDALNHIASPKKTYADVVSASAPEPKEHSNAELKGQTDEEIYADDDNSHQNIEEDEAAAAENSQNKDEYTTDIYTEDEYTDDYTEDSIFSDSNNSGNSESEQDKIEDTARNYTTTTTTNNHFSFSEPITSRRSPQNIRPWPLIKEDSVSSVAANQHGIFDTNFSSGTTSPNPADALNTTRATEALAPSHRFVSHTPWGTSTGRLTRGQRDKGRLWDDPTMVPDAKLPMFDEQPENSSSSAQRLAVPTTNGTASFVDPAYSAAPRGSSHDSGAQYQEAMHAYTGSLVNGSNDAAHATMYQQQQREQQHIRQLQLQMQQQFKQGQQPNNQQWKFSSQNTHSAATATAAANANANANAAANAAAAASQVVNVVSVQQGTKGYSELQQQMQREQKLHQDTIEGKLLQGKSAPRIVTIAQFIKSVSRLLGTGFPSAGCTEARLTVALVAILGVRTGLDVWFSNFNARCVRAVVTYDRATLLRRLLPEYLGMTLPMAAVNQAIKWVISSLTIALRVRLGRYAHERYVDGITNITWNQLHHQGPNGSTPAYERPDWLLTVQIHRFADMLPRLIADVVKPTIDWFVFSRLLSRVIGRKGSLTMVLYVVLANIVIRLSSPPTGKNASRLAQLEEKYRSVYARISSIIQRAAAASTPLFYQQNQQQQFAERPRDIPSPDPSPHATTPYATDLRPSANGGVNRQQPAFVPRVQAAFRERARNALDSSLDSVASSVVSTNIRRFFGGIGESMLAKYGATLTAYYLLSRPLCSPGRRLASEILHDPAAVMMSYSRNSAYLINLSQATTRLLLMVNDLPKFIWSTVKVDRLLRSLDVHARYRSAVDNMSNEENDNSSYTTDD</sequence>
<dbReference type="AlphaFoldDB" id="A0A9W7XK45"/>
<dbReference type="Proteomes" id="UP001145021">
    <property type="component" value="Unassembled WGS sequence"/>
</dbReference>
<feature type="compositionally biased region" description="Polar residues" evidence="5">
    <location>
        <begin position="354"/>
        <end position="363"/>
    </location>
</feature>
<dbReference type="InterPro" id="IPR050835">
    <property type="entry name" value="ABC_transporter_sub-D"/>
</dbReference>
<proteinExistence type="predicted"/>
<protein>
    <recommendedName>
        <fullName evidence="6">ABC transmembrane type-1 domain-containing protein</fullName>
    </recommendedName>
</protein>
<dbReference type="EMBL" id="JANBOH010000134">
    <property type="protein sequence ID" value="KAJ1644921.1"/>
    <property type="molecule type" value="Genomic_DNA"/>
</dbReference>
<dbReference type="GO" id="GO:0005524">
    <property type="term" value="F:ATP binding"/>
    <property type="evidence" value="ECO:0007669"/>
    <property type="project" value="InterPro"/>
</dbReference>
<evidence type="ECO:0000256" key="3">
    <source>
        <dbReference type="ARBA" id="ARBA00022989"/>
    </source>
</evidence>
<accession>A0A9W7XK45</accession>
<dbReference type="PANTHER" id="PTHR11384">
    <property type="entry name" value="ATP-BINDING CASSETTE, SUB-FAMILY D MEMBER"/>
    <property type="match status" value="1"/>
</dbReference>
<dbReference type="GO" id="GO:0005324">
    <property type="term" value="F:long-chain fatty acid transmembrane transporter activity"/>
    <property type="evidence" value="ECO:0007669"/>
    <property type="project" value="TreeGrafter"/>
</dbReference>
<dbReference type="InterPro" id="IPR011527">
    <property type="entry name" value="ABC1_TM_dom"/>
</dbReference>
<evidence type="ECO:0000256" key="1">
    <source>
        <dbReference type="ARBA" id="ARBA00022448"/>
    </source>
</evidence>
<dbReference type="GO" id="GO:0042760">
    <property type="term" value="P:very long-chain fatty acid catabolic process"/>
    <property type="evidence" value="ECO:0007669"/>
    <property type="project" value="TreeGrafter"/>
</dbReference>
<keyword evidence="3" id="KW-1133">Transmembrane helix</keyword>
<feature type="compositionally biased region" description="Acidic residues" evidence="5">
    <location>
        <begin position="98"/>
        <end position="109"/>
    </location>
</feature>
<evidence type="ECO:0000256" key="2">
    <source>
        <dbReference type="ARBA" id="ARBA00022692"/>
    </source>
</evidence>
<dbReference type="GO" id="GO:0007031">
    <property type="term" value="P:peroxisome organization"/>
    <property type="evidence" value="ECO:0007669"/>
    <property type="project" value="TreeGrafter"/>
</dbReference>
<feature type="region of interest" description="Disordered" evidence="5">
    <location>
        <begin position="681"/>
        <end position="717"/>
    </location>
</feature>
<feature type="compositionally biased region" description="Low complexity" evidence="5">
    <location>
        <begin position="343"/>
        <end position="353"/>
    </location>
</feature>
<keyword evidence="2" id="KW-0812">Transmembrane</keyword>
<keyword evidence="1" id="KW-0813">Transport</keyword>
<evidence type="ECO:0000313" key="8">
    <source>
        <dbReference type="Proteomes" id="UP001145021"/>
    </source>
</evidence>
<feature type="domain" description="ABC transmembrane type-1" evidence="6">
    <location>
        <begin position="449"/>
        <end position="659"/>
    </location>
</feature>
<evidence type="ECO:0000256" key="5">
    <source>
        <dbReference type="SAM" id="MobiDB-lite"/>
    </source>
</evidence>
<feature type="region of interest" description="Disordered" evidence="5">
    <location>
        <begin position="216"/>
        <end position="240"/>
    </location>
</feature>
<gene>
    <name evidence="7" type="ORF">LPJ64_003438</name>
</gene>
<keyword evidence="8" id="KW-1185">Reference proteome</keyword>
<feature type="compositionally biased region" description="Basic and acidic residues" evidence="5">
    <location>
        <begin position="231"/>
        <end position="240"/>
    </location>
</feature>
<feature type="region of interest" description="Disordered" evidence="5">
    <location>
        <begin position="1"/>
        <end position="159"/>
    </location>
</feature>
<organism evidence="7 8">
    <name type="scientific">Coemansia asiatica</name>
    <dbReference type="NCBI Taxonomy" id="1052880"/>
    <lineage>
        <taxon>Eukaryota</taxon>
        <taxon>Fungi</taxon>
        <taxon>Fungi incertae sedis</taxon>
        <taxon>Zoopagomycota</taxon>
        <taxon>Kickxellomycotina</taxon>
        <taxon>Kickxellomycetes</taxon>
        <taxon>Kickxellales</taxon>
        <taxon>Kickxellaceae</taxon>
        <taxon>Coemansia</taxon>
    </lineage>
</organism>
<feature type="compositionally biased region" description="Low complexity" evidence="5">
    <location>
        <begin position="114"/>
        <end position="123"/>
    </location>
</feature>
<evidence type="ECO:0000313" key="7">
    <source>
        <dbReference type="EMBL" id="KAJ1644921.1"/>
    </source>
</evidence>
<feature type="compositionally biased region" description="Polar residues" evidence="5">
    <location>
        <begin position="143"/>
        <end position="159"/>
    </location>
</feature>
<evidence type="ECO:0000259" key="6">
    <source>
        <dbReference type="Pfam" id="PF06472"/>
    </source>
</evidence>
<dbReference type="Pfam" id="PF06472">
    <property type="entry name" value="ABC_membrane_2"/>
    <property type="match status" value="1"/>
</dbReference>
<dbReference type="GO" id="GO:0140359">
    <property type="term" value="F:ABC-type transporter activity"/>
    <property type="evidence" value="ECO:0007669"/>
    <property type="project" value="InterPro"/>
</dbReference>
<reference evidence="7" key="1">
    <citation type="submission" date="2022-07" db="EMBL/GenBank/DDBJ databases">
        <title>Phylogenomic reconstructions and comparative analyses of Kickxellomycotina fungi.</title>
        <authorList>
            <person name="Reynolds N.K."/>
            <person name="Stajich J.E."/>
            <person name="Barry K."/>
            <person name="Grigoriev I.V."/>
            <person name="Crous P."/>
            <person name="Smith M.E."/>
        </authorList>
    </citation>
    <scope>NUCLEOTIDE SEQUENCE</scope>
    <source>
        <strain evidence="7">NBRC 105413</strain>
    </source>
</reference>
<feature type="compositionally biased region" description="Basic and acidic residues" evidence="5">
    <location>
        <begin position="48"/>
        <end position="61"/>
    </location>
</feature>
<evidence type="ECO:0000256" key="4">
    <source>
        <dbReference type="ARBA" id="ARBA00023136"/>
    </source>
</evidence>
<feature type="compositionally biased region" description="Polar residues" evidence="5">
    <location>
        <begin position="1"/>
        <end position="12"/>
    </location>
</feature>
<dbReference type="GO" id="GO:0005778">
    <property type="term" value="C:peroxisomal membrane"/>
    <property type="evidence" value="ECO:0007669"/>
    <property type="project" value="TreeGrafter"/>
</dbReference>
<feature type="region of interest" description="Disordered" evidence="5">
    <location>
        <begin position="343"/>
        <end position="367"/>
    </location>
</feature>
<dbReference type="GO" id="GO:0015910">
    <property type="term" value="P:long-chain fatty acid import into peroxisome"/>
    <property type="evidence" value="ECO:0007669"/>
    <property type="project" value="TreeGrafter"/>
</dbReference>
<name>A0A9W7XK45_9FUNG</name>
<dbReference type="PANTHER" id="PTHR11384:SF67">
    <property type="entry name" value="ATP-BINDING CASSETTE SUB-FAMILY D MEMBER 1"/>
    <property type="match status" value="1"/>
</dbReference>
<comment type="caution">
    <text evidence="7">The sequence shown here is derived from an EMBL/GenBank/DDBJ whole genome shotgun (WGS) entry which is preliminary data.</text>
</comment>